<sequence length="109" mass="11926">MVTVPFSGFQKLDLRVGEIKKVEDVEGYDKLYKISVDLGELGERILIAGIKLWYTKEALIGLQVVVVVNLQPKRLAGLDSQGMLLAADVDGRAVLVMPCDKVSPGTKVR</sequence>
<evidence type="ECO:0000256" key="1">
    <source>
        <dbReference type="ARBA" id="ARBA00003314"/>
    </source>
</evidence>
<evidence type="ECO:0000256" key="3">
    <source>
        <dbReference type="ARBA" id="ARBA00011738"/>
    </source>
</evidence>
<name>A0A1W9NZS4_UNCC3</name>
<evidence type="ECO:0000256" key="2">
    <source>
        <dbReference type="ARBA" id="ARBA00004496"/>
    </source>
</evidence>
<dbReference type="Proteomes" id="UP000192520">
    <property type="component" value="Unassembled WGS sequence"/>
</dbReference>
<dbReference type="STRING" id="1968527.B5M47_00115"/>
<evidence type="ECO:0000256" key="10">
    <source>
        <dbReference type="ARBA" id="ARBA00022840"/>
    </source>
</evidence>
<comment type="subcellular location">
    <subcellularLocation>
        <location evidence="2">Cytoplasm</location>
    </subcellularLocation>
</comment>
<dbReference type="Pfam" id="PF01588">
    <property type="entry name" value="tRNA_bind"/>
    <property type="match status" value="1"/>
</dbReference>
<dbReference type="AlphaFoldDB" id="A0A1W9NZS4"/>
<dbReference type="PANTHER" id="PTHR11586:SF37">
    <property type="entry name" value="TRNA-BINDING DOMAIN-CONTAINING PROTEIN"/>
    <property type="match status" value="1"/>
</dbReference>
<dbReference type="EMBL" id="MZGJ01000001">
    <property type="protein sequence ID" value="OQX51589.1"/>
    <property type="molecule type" value="Genomic_DNA"/>
</dbReference>
<keyword evidence="9" id="KW-0547">Nucleotide-binding</keyword>
<keyword evidence="8" id="KW-0436">Ligase</keyword>
<evidence type="ECO:0000256" key="15">
    <source>
        <dbReference type="ARBA" id="ARBA00047364"/>
    </source>
</evidence>
<dbReference type="GO" id="GO:0004825">
    <property type="term" value="F:methionine-tRNA ligase activity"/>
    <property type="evidence" value="ECO:0007669"/>
    <property type="project" value="UniProtKB-EC"/>
</dbReference>
<dbReference type="GO" id="GO:0005737">
    <property type="term" value="C:cytoplasm"/>
    <property type="evidence" value="ECO:0007669"/>
    <property type="project" value="UniProtKB-SubCell"/>
</dbReference>
<dbReference type="InterPro" id="IPR012340">
    <property type="entry name" value="NA-bd_OB-fold"/>
</dbReference>
<dbReference type="EC" id="6.1.1.10" evidence="4"/>
<evidence type="ECO:0000259" key="17">
    <source>
        <dbReference type="PROSITE" id="PS50886"/>
    </source>
</evidence>
<dbReference type="PROSITE" id="PS50886">
    <property type="entry name" value="TRBD"/>
    <property type="match status" value="1"/>
</dbReference>
<dbReference type="FunFam" id="2.40.50.140:FF:000042">
    <property type="entry name" value="Methionine--tRNA ligase"/>
    <property type="match status" value="1"/>
</dbReference>
<comment type="catalytic activity">
    <reaction evidence="15">
        <text>tRNA(Met) + L-methionine + ATP = L-methionyl-tRNA(Met) + AMP + diphosphate</text>
        <dbReference type="Rhea" id="RHEA:13481"/>
        <dbReference type="Rhea" id="RHEA-COMP:9667"/>
        <dbReference type="Rhea" id="RHEA-COMP:9698"/>
        <dbReference type="ChEBI" id="CHEBI:30616"/>
        <dbReference type="ChEBI" id="CHEBI:33019"/>
        <dbReference type="ChEBI" id="CHEBI:57844"/>
        <dbReference type="ChEBI" id="CHEBI:78442"/>
        <dbReference type="ChEBI" id="CHEBI:78530"/>
        <dbReference type="ChEBI" id="CHEBI:456215"/>
        <dbReference type="EC" id="6.1.1.10"/>
    </reaction>
</comment>
<evidence type="ECO:0000256" key="16">
    <source>
        <dbReference type="PROSITE-ProRule" id="PRU00209"/>
    </source>
</evidence>
<dbReference type="InterPro" id="IPR002547">
    <property type="entry name" value="tRNA-bd_dom"/>
</dbReference>
<evidence type="ECO:0000256" key="12">
    <source>
        <dbReference type="ARBA" id="ARBA00022917"/>
    </source>
</evidence>
<evidence type="ECO:0000256" key="9">
    <source>
        <dbReference type="ARBA" id="ARBA00022741"/>
    </source>
</evidence>
<evidence type="ECO:0000256" key="13">
    <source>
        <dbReference type="ARBA" id="ARBA00023146"/>
    </source>
</evidence>
<gene>
    <name evidence="18" type="ORF">B5M47_00115</name>
</gene>
<dbReference type="PANTHER" id="PTHR11586">
    <property type="entry name" value="TRNA-AMINOACYLATION COFACTOR ARC1 FAMILY MEMBER"/>
    <property type="match status" value="1"/>
</dbReference>
<evidence type="ECO:0000256" key="4">
    <source>
        <dbReference type="ARBA" id="ARBA00012838"/>
    </source>
</evidence>
<reference evidence="19" key="1">
    <citation type="submission" date="2017-03" db="EMBL/GenBank/DDBJ databases">
        <title>Novel pathways for hydrocarbon cycling and metabolic interdependencies in hydrothermal sediment communities.</title>
        <authorList>
            <person name="Dombrowski N."/>
            <person name="Seitz K."/>
            <person name="Teske A."/>
            <person name="Baker B."/>
        </authorList>
    </citation>
    <scope>NUCLEOTIDE SEQUENCE [LARGE SCALE GENOMIC DNA]</scope>
</reference>
<keyword evidence="7 16" id="KW-0820">tRNA-binding</keyword>
<keyword evidence="10" id="KW-0067">ATP-binding</keyword>
<evidence type="ECO:0000313" key="19">
    <source>
        <dbReference type="Proteomes" id="UP000192520"/>
    </source>
</evidence>
<comment type="subunit">
    <text evidence="3">Homodimer.</text>
</comment>
<comment type="function">
    <text evidence="1">Is required not only for elongation of protein synthesis but also for the initiation of all mRNA translation through initiator tRNA(fMet) aminoacylation.</text>
</comment>
<dbReference type="GO" id="GO:0006412">
    <property type="term" value="P:translation"/>
    <property type="evidence" value="ECO:0007669"/>
    <property type="project" value="UniProtKB-KW"/>
</dbReference>
<accession>A0A1W9NZS4</accession>
<dbReference type="InterPro" id="IPR051270">
    <property type="entry name" value="Tyrosine-tRNA_ligase_regulator"/>
</dbReference>
<comment type="caution">
    <text evidence="18">The sequence shown here is derived from an EMBL/GenBank/DDBJ whole genome shotgun (WGS) entry which is preliminary data.</text>
</comment>
<dbReference type="Gene3D" id="2.40.50.140">
    <property type="entry name" value="Nucleic acid-binding proteins"/>
    <property type="match status" value="1"/>
</dbReference>
<proteinExistence type="predicted"/>
<evidence type="ECO:0000256" key="5">
    <source>
        <dbReference type="ARBA" id="ARBA00018753"/>
    </source>
</evidence>
<keyword evidence="11 16" id="KW-0694">RNA-binding</keyword>
<evidence type="ECO:0000256" key="8">
    <source>
        <dbReference type="ARBA" id="ARBA00022598"/>
    </source>
</evidence>
<dbReference type="GO" id="GO:0005524">
    <property type="term" value="F:ATP binding"/>
    <property type="evidence" value="ECO:0007669"/>
    <property type="project" value="UniProtKB-KW"/>
</dbReference>
<evidence type="ECO:0000256" key="6">
    <source>
        <dbReference type="ARBA" id="ARBA00022490"/>
    </source>
</evidence>
<dbReference type="GO" id="GO:0000049">
    <property type="term" value="F:tRNA binding"/>
    <property type="evidence" value="ECO:0007669"/>
    <property type="project" value="UniProtKB-UniRule"/>
</dbReference>
<evidence type="ECO:0000313" key="18">
    <source>
        <dbReference type="EMBL" id="OQX51589.1"/>
    </source>
</evidence>
<evidence type="ECO:0000256" key="7">
    <source>
        <dbReference type="ARBA" id="ARBA00022555"/>
    </source>
</evidence>
<feature type="domain" description="TRNA-binding" evidence="17">
    <location>
        <begin position="8"/>
        <end position="109"/>
    </location>
</feature>
<dbReference type="SUPFAM" id="SSF50249">
    <property type="entry name" value="Nucleic acid-binding proteins"/>
    <property type="match status" value="1"/>
</dbReference>
<evidence type="ECO:0000256" key="11">
    <source>
        <dbReference type="ARBA" id="ARBA00022884"/>
    </source>
</evidence>
<keyword evidence="6" id="KW-0963">Cytoplasm</keyword>
<keyword evidence="12" id="KW-0648">Protein biosynthesis</keyword>
<organism evidence="18 19">
    <name type="scientific">candidate division CPR3 bacterium 4484_211</name>
    <dbReference type="NCBI Taxonomy" id="1968527"/>
    <lineage>
        <taxon>Bacteria</taxon>
        <taxon>Bacteria division CPR3</taxon>
    </lineage>
</organism>
<protein>
    <recommendedName>
        <fullName evidence="5">Methionine--tRNA ligase</fullName>
        <ecNumber evidence="4">6.1.1.10</ecNumber>
    </recommendedName>
    <alternativeName>
        <fullName evidence="14">Methionyl-tRNA synthetase</fullName>
    </alternativeName>
</protein>
<keyword evidence="13" id="KW-0030">Aminoacyl-tRNA synthetase</keyword>
<evidence type="ECO:0000256" key="14">
    <source>
        <dbReference type="ARBA" id="ARBA00030904"/>
    </source>
</evidence>